<comment type="caution">
    <text evidence="1">The sequence shown here is derived from an EMBL/GenBank/DDBJ whole genome shotgun (WGS) entry which is preliminary data.</text>
</comment>
<sequence length="205" mass="21848">MELKRSGQASGAALEALITSHFTSSTFTFRDNYLGKRLLQDKELRGPRMSAPGTQRTHWGPRMCAPGPRKLRGPRMSAPGQGSSGVLVCVLQDKELRGPSTVCLLQDKELRGPHMCAPGQGAQGPHMCAPGQGAQSPSYVCSRTRSSGALVCLFQVQGAQGSSYVYSRTRSSGVLVCVLQDKELRGPRMSAPGQGAQGSSCVWII</sequence>
<proteinExistence type="predicted"/>
<name>A0AAW0NWD3_9GOBI</name>
<organism evidence="1 2">
    <name type="scientific">Mugilogobius chulae</name>
    <name type="common">yellowstripe goby</name>
    <dbReference type="NCBI Taxonomy" id="88201"/>
    <lineage>
        <taxon>Eukaryota</taxon>
        <taxon>Metazoa</taxon>
        <taxon>Chordata</taxon>
        <taxon>Craniata</taxon>
        <taxon>Vertebrata</taxon>
        <taxon>Euteleostomi</taxon>
        <taxon>Actinopterygii</taxon>
        <taxon>Neopterygii</taxon>
        <taxon>Teleostei</taxon>
        <taxon>Neoteleostei</taxon>
        <taxon>Acanthomorphata</taxon>
        <taxon>Gobiaria</taxon>
        <taxon>Gobiiformes</taxon>
        <taxon>Gobioidei</taxon>
        <taxon>Gobiidae</taxon>
        <taxon>Gobionellinae</taxon>
        <taxon>Mugilogobius</taxon>
    </lineage>
</organism>
<accession>A0AAW0NWD3</accession>
<dbReference type="AlphaFoldDB" id="A0AAW0NWD3"/>
<dbReference type="Proteomes" id="UP001460270">
    <property type="component" value="Unassembled WGS sequence"/>
</dbReference>
<reference evidence="2" key="1">
    <citation type="submission" date="2024-04" db="EMBL/GenBank/DDBJ databases">
        <title>Salinicola lusitanus LLJ914,a marine bacterium isolated from the Okinawa Trough.</title>
        <authorList>
            <person name="Li J."/>
        </authorList>
    </citation>
    <scope>NUCLEOTIDE SEQUENCE [LARGE SCALE GENOMIC DNA]</scope>
</reference>
<gene>
    <name evidence="1" type="ORF">WMY93_016714</name>
</gene>
<evidence type="ECO:0000313" key="2">
    <source>
        <dbReference type="Proteomes" id="UP001460270"/>
    </source>
</evidence>
<dbReference type="EMBL" id="JBBPFD010000012">
    <property type="protein sequence ID" value="KAK7904107.1"/>
    <property type="molecule type" value="Genomic_DNA"/>
</dbReference>
<evidence type="ECO:0000313" key="1">
    <source>
        <dbReference type="EMBL" id="KAK7904107.1"/>
    </source>
</evidence>
<protein>
    <submittedName>
        <fullName evidence="1">Uncharacterized protein</fullName>
    </submittedName>
</protein>
<keyword evidence="2" id="KW-1185">Reference proteome</keyword>